<dbReference type="Proteomes" id="UP001283361">
    <property type="component" value="Unassembled WGS sequence"/>
</dbReference>
<name>A0AAE1E0L4_9GAST</name>
<dbReference type="EMBL" id="JAWDGP010001758">
    <property type="protein sequence ID" value="KAK3788473.1"/>
    <property type="molecule type" value="Genomic_DNA"/>
</dbReference>
<keyword evidence="2" id="KW-1185">Reference proteome</keyword>
<accession>A0AAE1E0L4</accession>
<comment type="caution">
    <text evidence="1">The sequence shown here is derived from an EMBL/GenBank/DDBJ whole genome shotgun (WGS) entry which is preliminary data.</text>
</comment>
<sequence>MKIDVSVELNVPYDDQAVSVLIEDATCRVKNRSNSRRAHIGAPKCREASYTPPDQIEPGYLRRHVLEDPRILREQTTFAMSSFESRMTKQSLTYDSHLSCDACLTPAIVCTNSLHV</sequence>
<protein>
    <submittedName>
        <fullName evidence="1">Uncharacterized protein</fullName>
    </submittedName>
</protein>
<dbReference type="AlphaFoldDB" id="A0AAE1E0L4"/>
<evidence type="ECO:0000313" key="1">
    <source>
        <dbReference type="EMBL" id="KAK3788473.1"/>
    </source>
</evidence>
<organism evidence="1 2">
    <name type="scientific">Elysia crispata</name>
    <name type="common">lettuce slug</name>
    <dbReference type="NCBI Taxonomy" id="231223"/>
    <lineage>
        <taxon>Eukaryota</taxon>
        <taxon>Metazoa</taxon>
        <taxon>Spiralia</taxon>
        <taxon>Lophotrochozoa</taxon>
        <taxon>Mollusca</taxon>
        <taxon>Gastropoda</taxon>
        <taxon>Heterobranchia</taxon>
        <taxon>Euthyneura</taxon>
        <taxon>Panpulmonata</taxon>
        <taxon>Sacoglossa</taxon>
        <taxon>Placobranchoidea</taxon>
        <taxon>Plakobranchidae</taxon>
        <taxon>Elysia</taxon>
    </lineage>
</organism>
<evidence type="ECO:0000313" key="2">
    <source>
        <dbReference type="Proteomes" id="UP001283361"/>
    </source>
</evidence>
<gene>
    <name evidence="1" type="ORF">RRG08_004768</name>
</gene>
<proteinExistence type="predicted"/>
<reference evidence="1" key="1">
    <citation type="journal article" date="2023" name="G3 (Bethesda)">
        <title>A reference genome for the long-term kleptoplast-retaining sea slug Elysia crispata morphotype clarki.</title>
        <authorList>
            <person name="Eastman K.E."/>
            <person name="Pendleton A.L."/>
            <person name="Shaikh M.A."/>
            <person name="Suttiyut T."/>
            <person name="Ogas R."/>
            <person name="Tomko P."/>
            <person name="Gavelis G."/>
            <person name="Widhalm J.R."/>
            <person name="Wisecaver J.H."/>
        </authorList>
    </citation>
    <scope>NUCLEOTIDE SEQUENCE</scope>
    <source>
        <strain evidence="1">ECLA1</strain>
    </source>
</reference>